<gene>
    <name evidence="1" type="ORF">TNO010_110125</name>
</gene>
<sequence>MKKIYKILLTIFVALLMLLILTPFLFQDKIITLVKKTVNNNITAQLDFSNSNLSLFRDFPNASVQLSDVSIINKKPFEEDTLLFAKKINLELKLTELFKKTSEQLNIQSFSIDDAIVHVLVNEKGVANYDIAKPSSKIDQKIENTDENPSNFGLSINSYAINNALIKYHDKKGKLKLQLTDFNHSGNGDFSQTISELNTSTSTLVSFEMDGTSYAKNQKITLDATLAMDLVNSKFSFLKNEAKLNNLPLIFDGYVQINDTNQEIDLSFKTPSSDFKNFLGLIPQAYTKSIKNVKTAGNFSVAGTVKGLITDTKIPLLDIALKASNASFKYPDLPKSVRNINMDAQLKNTTGNIEKTLVAINGLSFKIDEDIFSGSGTVSNILSNPKIDAKLKGTLNLANINKAYPVDLDTKLQGILKANLHTNFDVKAIEKNLVNRIKNDGNIELNNFVYSSEDIANPINIKKAKVNFTPTTITLNTFNASTGKSDINATGNIENLIGFLLADKNLQGTFNVKSTAFHISDFMQESVETSDKEEENTTQKEQPTTALKIPAFLDCKILADAKTVYYDNLTLKNVHGTLLIKDEKAILQNVNANMFKGQISFNGEVNTKPKTPVFNMNLGMKSFDIAQSFNGLDLLKSISPIATALSGKLNSDINLSGNLNNDFTPNLASVSGKALAELLSTKIEPKNSKALSLLNNNLSFIDISKLDLSDIKTQLSFDKGKVNVKPFKLKYKDIAINIGGSHSFDQNMNYNVTLDVPAKYLGSEVQGLLSKLSPESKNTMVPITANITGNMTNPTVKTDVSSSVKNFSKNLINQQKQNLINTAVSKVSENKTVNKTIDKINTKIGNKLGDKLGSKLGNLLGNKKTDTTTTKKTSSTKTETVKKVTDVLGGLFGK</sequence>
<dbReference type="PANTHER" id="PTHR30441:SF8">
    <property type="entry name" value="DUF748 DOMAIN-CONTAINING PROTEIN"/>
    <property type="match status" value="1"/>
</dbReference>
<proteinExistence type="predicted"/>
<name>A0A2I2LD60_9FLAO</name>
<reference evidence="1 2" key="1">
    <citation type="submission" date="2017-11" db="EMBL/GenBank/DDBJ databases">
        <authorList>
            <person name="Duchaud E."/>
        </authorList>
    </citation>
    <scope>NUCLEOTIDE SEQUENCE [LARGE SCALE GENOMIC DNA]</scope>
    <source>
        <strain evidence="1 2">TNO010</strain>
    </source>
</reference>
<dbReference type="InterPro" id="IPR052894">
    <property type="entry name" value="AsmA-related"/>
</dbReference>
<protein>
    <submittedName>
        <fullName evidence="1">Uncharacterized protein</fullName>
    </submittedName>
</protein>
<dbReference type="GO" id="GO:0090313">
    <property type="term" value="P:regulation of protein targeting to membrane"/>
    <property type="evidence" value="ECO:0007669"/>
    <property type="project" value="TreeGrafter"/>
</dbReference>
<dbReference type="AlphaFoldDB" id="A0A2I2LD60"/>
<dbReference type="EMBL" id="OENE01000003">
    <property type="protein sequence ID" value="SOS58150.1"/>
    <property type="molecule type" value="Genomic_DNA"/>
</dbReference>
<dbReference type="RefSeq" id="WP_172504746.1">
    <property type="nucleotide sequence ID" value="NZ_OENE01000003.1"/>
</dbReference>
<dbReference type="Proteomes" id="UP000490060">
    <property type="component" value="Unassembled WGS sequence"/>
</dbReference>
<evidence type="ECO:0000313" key="2">
    <source>
        <dbReference type="Proteomes" id="UP000490060"/>
    </source>
</evidence>
<dbReference type="PANTHER" id="PTHR30441">
    <property type="entry name" value="DUF748 DOMAIN-CONTAINING PROTEIN"/>
    <property type="match status" value="1"/>
</dbReference>
<evidence type="ECO:0000313" key="1">
    <source>
        <dbReference type="EMBL" id="SOS58150.1"/>
    </source>
</evidence>
<accession>A0A2I2LD60</accession>
<organism evidence="1 2">
    <name type="scientific">Tenacibaculum finnmarkense genomovar ulcerans</name>
    <dbReference type="NCBI Taxonomy" id="2781388"/>
    <lineage>
        <taxon>Bacteria</taxon>
        <taxon>Pseudomonadati</taxon>
        <taxon>Bacteroidota</taxon>
        <taxon>Flavobacteriia</taxon>
        <taxon>Flavobacteriales</taxon>
        <taxon>Flavobacteriaceae</taxon>
        <taxon>Tenacibaculum</taxon>
        <taxon>Tenacibaculum finnmarkense</taxon>
    </lineage>
</organism>
<dbReference type="GO" id="GO:0005886">
    <property type="term" value="C:plasma membrane"/>
    <property type="evidence" value="ECO:0007669"/>
    <property type="project" value="TreeGrafter"/>
</dbReference>